<protein>
    <submittedName>
        <fullName evidence="1">Uncharacterized protein</fullName>
    </submittedName>
</protein>
<accession>A0ACB0ZG65</accession>
<reference evidence="1" key="1">
    <citation type="submission" date="2023-11" db="EMBL/GenBank/DDBJ databases">
        <authorList>
            <person name="Poullet M."/>
        </authorList>
    </citation>
    <scope>NUCLEOTIDE SEQUENCE</scope>
    <source>
        <strain evidence="1">E1834</strain>
    </source>
</reference>
<sequence length="58" mass="6241">MSAISVSAIFCGCVFILLFPSCRFSGSISISDGFSTILILGFSYGHVLINDFGFLRRG</sequence>
<name>A0ACB0ZG65_MELEN</name>
<organism evidence="1 2">
    <name type="scientific">Meloidogyne enterolobii</name>
    <name type="common">Root-knot nematode worm</name>
    <name type="synonym">Meloidogyne mayaguensis</name>
    <dbReference type="NCBI Taxonomy" id="390850"/>
    <lineage>
        <taxon>Eukaryota</taxon>
        <taxon>Metazoa</taxon>
        <taxon>Ecdysozoa</taxon>
        <taxon>Nematoda</taxon>
        <taxon>Chromadorea</taxon>
        <taxon>Rhabditida</taxon>
        <taxon>Tylenchina</taxon>
        <taxon>Tylenchomorpha</taxon>
        <taxon>Tylenchoidea</taxon>
        <taxon>Meloidogynidae</taxon>
        <taxon>Meloidogyninae</taxon>
        <taxon>Meloidogyne</taxon>
    </lineage>
</organism>
<evidence type="ECO:0000313" key="2">
    <source>
        <dbReference type="Proteomes" id="UP001497535"/>
    </source>
</evidence>
<comment type="caution">
    <text evidence="1">The sequence shown here is derived from an EMBL/GenBank/DDBJ whole genome shotgun (WGS) entry which is preliminary data.</text>
</comment>
<dbReference type="EMBL" id="CAVMJV010000034">
    <property type="protein sequence ID" value="CAK5077930.1"/>
    <property type="molecule type" value="Genomic_DNA"/>
</dbReference>
<proteinExistence type="predicted"/>
<keyword evidence="2" id="KW-1185">Reference proteome</keyword>
<evidence type="ECO:0000313" key="1">
    <source>
        <dbReference type="EMBL" id="CAK5077930.1"/>
    </source>
</evidence>
<gene>
    <name evidence="1" type="ORF">MENTE1834_LOCUS24962</name>
</gene>
<dbReference type="Proteomes" id="UP001497535">
    <property type="component" value="Unassembled WGS sequence"/>
</dbReference>